<dbReference type="InterPro" id="IPR020635">
    <property type="entry name" value="Tyr_kinase_cat_dom"/>
</dbReference>
<dbReference type="GO" id="GO:0005524">
    <property type="term" value="F:ATP binding"/>
    <property type="evidence" value="ECO:0007669"/>
    <property type="project" value="UniProtKB-UniRule"/>
</dbReference>
<dbReference type="Gene3D" id="1.10.510.10">
    <property type="entry name" value="Transferase(Phosphotransferase) domain 1"/>
    <property type="match status" value="1"/>
</dbReference>
<feature type="domain" description="Protein kinase" evidence="4">
    <location>
        <begin position="25"/>
        <end position="287"/>
    </location>
</feature>
<evidence type="ECO:0000313" key="6">
    <source>
        <dbReference type="Proteomes" id="UP000298663"/>
    </source>
</evidence>
<dbReference type="STRING" id="34508.A0A4U5LT95"/>
<dbReference type="InterPro" id="IPR008266">
    <property type="entry name" value="Tyr_kinase_AS"/>
</dbReference>
<comment type="caution">
    <text evidence="5">The sequence shown here is derived from an EMBL/GenBank/DDBJ whole genome shotgun (WGS) entry which is preliminary data.</text>
</comment>
<dbReference type="PRINTS" id="PR00109">
    <property type="entry name" value="TYRKINASE"/>
</dbReference>
<evidence type="ECO:0000256" key="1">
    <source>
        <dbReference type="ARBA" id="ARBA00022741"/>
    </source>
</evidence>
<name>A0A4U5LT95_STECR</name>
<dbReference type="EMBL" id="AZBU02000012">
    <property type="protein sequence ID" value="TKR59286.1"/>
    <property type="molecule type" value="Genomic_DNA"/>
</dbReference>
<dbReference type="PANTHER" id="PTHR24418">
    <property type="entry name" value="TYROSINE-PROTEIN KINASE"/>
    <property type="match status" value="1"/>
</dbReference>
<evidence type="ECO:0000256" key="2">
    <source>
        <dbReference type="ARBA" id="ARBA00022840"/>
    </source>
</evidence>
<protein>
    <recommendedName>
        <fullName evidence="4">Protein kinase domain-containing protein</fullName>
    </recommendedName>
</protein>
<dbReference type="SUPFAM" id="SSF56112">
    <property type="entry name" value="Protein kinase-like (PK-like)"/>
    <property type="match status" value="1"/>
</dbReference>
<organism evidence="5 6">
    <name type="scientific">Steinernema carpocapsae</name>
    <name type="common">Entomopathogenic nematode</name>
    <dbReference type="NCBI Taxonomy" id="34508"/>
    <lineage>
        <taxon>Eukaryota</taxon>
        <taxon>Metazoa</taxon>
        <taxon>Ecdysozoa</taxon>
        <taxon>Nematoda</taxon>
        <taxon>Chromadorea</taxon>
        <taxon>Rhabditida</taxon>
        <taxon>Tylenchina</taxon>
        <taxon>Panagrolaimomorpha</taxon>
        <taxon>Strongyloidoidea</taxon>
        <taxon>Steinernematidae</taxon>
        <taxon>Steinernema</taxon>
    </lineage>
</organism>
<dbReference type="Pfam" id="PF07714">
    <property type="entry name" value="PK_Tyr_Ser-Thr"/>
    <property type="match status" value="1"/>
</dbReference>
<dbReference type="Proteomes" id="UP000298663">
    <property type="component" value="Unassembled WGS sequence"/>
</dbReference>
<sequence length="321" mass="36190">MLSELPSSPSTSDEVQLNFLDARDVEKDKMIGKGSFGEVYKARLADNPTTFAVKVIVEKTGKTAHRLHEDMLHEARLLARLDGHDHVVKLVGVVDCPMMLVMEFCPQGSLVHTLQHMGETMGTQMRIELVMQAIQGLEWMHKKGVIHRDLAARNCLISDGVLKLCDFGISCTTAEPHVNIRLPMNVRWTAPEVWITAQVSFASDIYAFAVLLWEIFTIPHTRPFCNFDASQVRRMVIEGARPAVPPAMPPSVAALMQSCWGADPDFRPSAFHVHCELQRVLQEHDYDPYSCTCMYEKIREAARKKMQIPEVPKPPTMKKRG</sequence>
<dbReference type="PROSITE" id="PS50011">
    <property type="entry name" value="PROTEIN_KINASE_DOM"/>
    <property type="match status" value="1"/>
</dbReference>
<dbReference type="InterPro" id="IPR000719">
    <property type="entry name" value="Prot_kinase_dom"/>
</dbReference>
<dbReference type="InterPro" id="IPR017441">
    <property type="entry name" value="Protein_kinase_ATP_BS"/>
</dbReference>
<dbReference type="PROSITE" id="PS00109">
    <property type="entry name" value="PROTEIN_KINASE_TYR"/>
    <property type="match status" value="1"/>
</dbReference>
<dbReference type="OrthoDB" id="28230at2759"/>
<reference evidence="5 6" key="1">
    <citation type="journal article" date="2015" name="Genome Biol.">
        <title>Comparative genomics of Steinernema reveals deeply conserved gene regulatory networks.</title>
        <authorList>
            <person name="Dillman A.R."/>
            <person name="Macchietto M."/>
            <person name="Porter C.F."/>
            <person name="Rogers A."/>
            <person name="Williams B."/>
            <person name="Antoshechkin I."/>
            <person name="Lee M.M."/>
            <person name="Goodwin Z."/>
            <person name="Lu X."/>
            <person name="Lewis E.E."/>
            <person name="Goodrich-Blair H."/>
            <person name="Stock S.P."/>
            <person name="Adams B.J."/>
            <person name="Sternberg P.W."/>
            <person name="Mortazavi A."/>
        </authorList>
    </citation>
    <scope>NUCLEOTIDE SEQUENCE [LARGE SCALE GENOMIC DNA]</scope>
    <source>
        <strain evidence="5 6">ALL</strain>
    </source>
</reference>
<keyword evidence="6" id="KW-1185">Reference proteome</keyword>
<dbReference type="SMART" id="SM00219">
    <property type="entry name" value="TyrKc"/>
    <property type="match status" value="1"/>
</dbReference>
<dbReference type="GO" id="GO:0004713">
    <property type="term" value="F:protein tyrosine kinase activity"/>
    <property type="evidence" value="ECO:0007669"/>
    <property type="project" value="InterPro"/>
</dbReference>
<dbReference type="InterPro" id="IPR050198">
    <property type="entry name" value="Non-receptor_tyrosine_kinases"/>
</dbReference>
<dbReference type="AlphaFoldDB" id="A0A4U5LT95"/>
<reference evidence="5 6" key="2">
    <citation type="journal article" date="2019" name="G3 (Bethesda)">
        <title>Hybrid Assembly of the Genome of the Entomopathogenic Nematode Steinernema carpocapsae Identifies the X-Chromosome.</title>
        <authorList>
            <person name="Serra L."/>
            <person name="Macchietto M."/>
            <person name="Macias-Munoz A."/>
            <person name="McGill C.J."/>
            <person name="Rodriguez I.M."/>
            <person name="Rodriguez B."/>
            <person name="Murad R."/>
            <person name="Mortazavi A."/>
        </authorList>
    </citation>
    <scope>NUCLEOTIDE SEQUENCE [LARGE SCALE GENOMIC DNA]</scope>
    <source>
        <strain evidence="5 6">ALL</strain>
    </source>
</reference>
<keyword evidence="1 3" id="KW-0547">Nucleotide-binding</keyword>
<dbReference type="PROSITE" id="PS00107">
    <property type="entry name" value="PROTEIN_KINASE_ATP"/>
    <property type="match status" value="1"/>
</dbReference>
<evidence type="ECO:0000256" key="3">
    <source>
        <dbReference type="PROSITE-ProRule" id="PRU10141"/>
    </source>
</evidence>
<dbReference type="InterPro" id="IPR011009">
    <property type="entry name" value="Kinase-like_dom_sf"/>
</dbReference>
<keyword evidence="2 3" id="KW-0067">ATP-binding</keyword>
<dbReference type="InterPro" id="IPR001245">
    <property type="entry name" value="Ser-Thr/Tyr_kinase_cat_dom"/>
</dbReference>
<evidence type="ECO:0000259" key="4">
    <source>
        <dbReference type="PROSITE" id="PS50011"/>
    </source>
</evidence>
<evidence type="ECO:0000313" key="5">
    <source>
        <dbReference type="EMBL" id="TKR59286.1"/>
    </source>
</evidence>
<proteinExistence type="predicted"/>
<feature type="binding site" evidence="3">
    <location>
        <position position="54"/>
    </location>
    <ligand>
        <name>ATP</name>
        <dbReference type="ChEBI" id="CHEBI:30616"/>
    </ligand>
</feature>
<dbReference type="PIRSF" id="PIRSF000654">
    <property type="entry name" value="Integrin-linked_kinase"/>
    <property type="match status" value="1"/>
</dbReference>
<accession>A0A4U5LT95</accession>
<gene>
    <name evidence="5" type="ORF">L596_028980</name>
</gene>